<feature type="domain" description="DUF7662" evidence="1">
    <location>
        <begin position="7"/>
        <end position="77"/>
    </location>
</feature>
<gene>
    <name evidence="2" type="ORF">LYSBPC_18150</name>
</gene>
<proteinExistence type="predicted"/>
<dbReference type="Proteomes" id="UP001065593">
    <property type="component" value="Unassembled WGS sequence"/>
</dbReference>
<dbReference type="Pfam" id="PF24698">
    <property type="entry name" value="DUF7662"/>
    <property type="match status" value="1"/>
</dbReference>
<dbReference type="EMBL" id="BRZA01000002">
    <property type="protein sequence ID" value="GLC88688.1"/>
    <property type="molecule type" value="Genomic_DNA"/>
</dbReference>
<organism evidence="2 3">
    <name type="scientific">Lysinibacillus piscis</name>
    <dbReference type="NCBI Taxonomy" id="2518931"/>
    <lineage>
        <taxon>Bacteria</taxon>
        <taxon>Bacillati</taxon>
        <taxon>Bacillota</taxon>
        <taxon>Bacilli</taxon>
        <taxon>Bacillales</taxon>
        <taxon>Bacillaceae</taxon>
        <taxon>Lysinibacillus</taxon>
    </lineage>
</organism>
<dbReference type="InterPro" id="IPR056079">
    <property type="entry name" value="DUF7662"/>
</dbReference>
<evidence type="ECO:0000313" key="3">
    <source>
        <dbReference type="Proteomes" id="UP001065593"/>
    </source>
</evidence>
<comment type="caution">
    <text evidence="2">The sequence shown here is derived from an EMBL/GenBank/DDBJ whole genome shotgun (WGS) entry which is preliminary data.</text>
</comment>
<reference evidence="2" key="1">
    <citation type="submission" date="2022-08" db="EMBL/GenBank/DDBJ databases">
        <title>Draft genome sequence of Lysinibacillus sp. strain KH24.</title>
        <authorList>
            <person name="Kanbe H."/>
            <person name="Itoh H."/>
        </authorList>
    </citation>
    <scope>NUCLEOTIDE SEQUENCE</scope>
    <source>
        <strain evidence="2">KH24</strain>
    </source>
</reference>
<name>A0ABQ5NK64_9BACI</name>
<protein>
    <recommendedName>
        <fullName evidence="1">DUF7662 domain-containing protein</fullName>
    </recommendedName>
</protein>
<evidence type="ECO:0000259" key="1">
    <source>
        <dbReference type="Pfam" id="PF24698"/>
    </source>
</evidence>
<accession>A0ABQ5NK64</accession>
<sequence length="78" mass="9405">MMSKYRPFFDYFNNRNDETIRLSFDDIEKILSTELPDSATNHDAWWANGGHYYSNFWLDAGYKVDEFELGEYVIFKKM</sequence>
<keyword evidence="3" id="KW-1185">Reference proteome</keyword>
<evidence type="ECO:0000313" key="2">
    <source>
        <dbReference type="EMBL" id="GLC88688.1"/>
    </source>
</evidence>